<dbReference type="NCBIfam" id="TIGR01845">
    <property type="entry name" value="outer_NodT"/>
    <property type="match status" value="1"/>
</dbReference>
<comment type="similarity">
    <text evidence="1 2">Belongs to the outer membrane factor (OMF) (TC 1.B.17) family.</text>
</comment>
<organism evidence="3 4">
    <name type="scientific">Candidatus Electrothrix aarhusensis</name>
    <dbReference type="NCBI Taxonomy" id="1859131"/>
    <lineage>
        <taxon>Bacteria</taxon>
        <taxon>Pseudomonadati</taxon>
        <taxon>Thermodesulfobacteriota</taxon>
        <taxon>Desulfobulbia</taxon>
        <taxon>Desulfobulbales</taxon>
        <taxon>Desulfobulbaceae</taxon>
        <taxon>Candidatus Electrothrix</taxon>
    </lineage>
</organism>
<gene>
    <name evidence="3" type="ORF">H206_02093</name>
</gene>
<comment type="subcellular location">
    <subcellularLocation>
        <location evidence="2">Cell membrane</location>
        <topology evidence="2">Lipid-anchor</topology>
    </subcellularLocation>
</comment>
<dbReference type="InterPro" id="IPR003423">
    <property type="entry name" value="OMP_efflux"/>
</dbReference>
<protein>
    <submittedName>
        <fullName evidence="3">Efflux transporter, outer membrane factor (OMF) lipoprotein, NodT family</fullName>
    </submittedName>
</protein>
<name>A0A3S3U7L3_9BACT</name>
<dbReference type="GO" id="GO:0005886">
    <property type="term" value="C:plasma membrane"/>
    <property type="evidence" value="ECO:0007669"/>
    <property type="project" value="UniProtKB-SubCell"/>
</dbReference>
<keyword evidence="2" id="KW-0472">Membrane</keyword>
<dbReference type="PANTHER" id="PTHR30203">
    <property type="entry name" value="OUTER MEMBRANE CATION EFFLUX PROTEIN"/>
    <property type="match status" value="1"/>
</dbReference>
<evidence type="ECO:0000313" key="3">
    <source>
        <dbReference type="EMBL" id="RWX45575.1"/>
    </source>
</evidence>
<keyword evidence="2" id="KW-1134">Transmembrane beta strand</keyword>
<dbReference type="Gene3D" id="1.20.1600.10">
    <property type="entry name" value="Outer membrane efflux proteins (OEP)"/>
    <property type="match status" value="1"/>
</dbReference>
<comment type="caution">
    <text evidence="3">The sequence shown here is derived from an EMBL/GenBank/DDBJ whole genome shotgun (WGS) entry which is preliminary data.</text>
</comment>
<evidence type="ECO:0000256" key="1">
    <source>
        <dbReference type="ARBA" id="ARBA00007613"/>
    </source>
</evidence>
<keyword evidence="2" id="KW-0812">Transmembrane</keyword>
<dbReference type="EMBL" id="MTKO01000076">
    <property type="protein sequence ID" value="RWX45575.1"/>
    <property type="molecule type" value="Genomic_DNA"/>
</dbReference>
<keyword evidence="2" id="KW-0564">Palmitate</keyword>
<dbReference type="PANTHER" id="PTHR30203:SF33">
    <property type="entry name" value="BLR4455 PROTEIN"/>
    <property type="match status" value="1"/>
</dbReference>
<proteinExistence type="inferred from homology"/>
<evidence type="ECO:0000256" key="2">
    <source>
        <dbReference type="RuleBase" id="RU362097"/>
    </source>
</evidence>
<dbReference type="AlphaFoldDB" id="A0A3S3U7L3"/>
<keyword evidence="2 3" id="KW-0449">Lipoprotein</keyword>
<dbReference type="SUPFAM" id="SSF56954">
    <property type="entry name" value="Outer membrane efflux proteins (OEP)"/>
    <property type="match status" value="1"/>
</dbReference>
<sequence length="248" mass="26950">MEAAKRDVPRFTQRVAQDRNTLDLLVGKPVSKRLLPAKLSSVAALKEIDPGLPSAVLLNRPDIAAAEHKLKGAYAYVGVARASVFPRITLTASAGTASDELSGLFGSGTGIWSFMPQLQLPLFDPRVWKALQVSKVDRKILFTQYEKTVQTAFKEVADALAVQGTISEQLAAQEALVESAEATYELSNKRYTMGLDSYLSVLDAHRSLYAQQQAVISLRLARLASQVTLYTVLGGGQEEQDKQGGKKN</sequence>
<evidence type="ECO:0000313" key="4">
    <source>
        <dbReference type="Proteomes" id="UP000287853"/>
    </source>
</evidence>
<dbReference type="Pfam" id="PF02321">
    <property type="entry name" value="OEP"/>
    <property type="match status" value="1"/>
</dbReference>
<dbReference type="GO" id="GO:0015562">
    <property type="term" value="F:efflux transmembrane transporter activity"/>
    <property type="evidence" value="ECO:0007669"/>
    <property type="project" value="InterPro"/>
</dbReference>
<accession>A0A3S3U7L3</accession>
<keyword evidence="4" id="KW-1185">Reference proteome</keyword>
<dbReference type="InterPro" id="IPR010131">
    <property type="entry name" value="MdtP/NodT-like"/>
</dbReference>
<dbReference type="Proteomes" id="UP000287853">
    <property type="component" value="Unassembled WGS sequence"/>
</dbReference>
<reference evidence="3 4" key="1">
    <citation type="submission" date="2017-01" db="EMBL/GenBank/DDBJ databases">
        <title>The cable genome- insights into the physiology and evolution of filamentous bacteria capable of sulfide oxidation via long distance electron transfer.</title>
        <authorList>
            <person name="Schreiber L."/>
            <person name="Bjerg J.T."/>
            <person name="Boggild A."/>
            <person name="Van De Vossenberg J."/>
            <person name="Meysman F."/>
            <person name="Nielsen L.P."/>
            <person name="Schramm A."/>
            <person name="Kjeldsen K.U."/>
        </authorList>
    </citation>
    <scope>NUCLEOTIDE SEQUENCE [LARGE SCALE GENOMIC DNA]</scope>
    <source>
        <strain evidence="3">MCF</strain>
    </source>
</reference>